<keyword evidence="5" id="KW-1185">Reference proteome</keyword>
<dbReference type="PANTHER" id="PTHR33495:SF2">
    <property type="entry name" value="ANTI-SIGMA FACTOR ANTAGONIST TM_1081-RELATED"/>
    <property type="match status" value="1"/>
</dbReference>
<dbReference type="NCBIfam" id="TIGR00377">
    <property type="entry name" value="ant_ant_sig"/>
    <property type="match status" value="1"/>
</dbReference>
<dbReference type="OrthoDB" id="9796076at2"/>
<organism evidence="4 5">
    <name type="scientific">Desulfacinum hydrothermale DSM 13146</name>
    <dbReference type="NCBI Taxonomy" id="1121390"/>
    <lineage>
        <taxon>Bacteria</taxon>
        <taxon>Pseudomonadati</taxon>
        <taxon>Thermodesulfobacteriota</taxon>
        <taxon>Syntrophobacteria</taxon>
        <taxon>Syntrophobacterales</taxon>
        <taxon>Syntrophobacteraceae</taxon>
        <taxon>Desulfacinum</taxon>
    </lineage>
</organism>
<sequence>MLEVREVNSLVELKESREQGVLVVEMHGKLDITTVPHFKERSASWVEGDHRALVLDFAHVSFVDSSGLGSLVALFKHIKSKEGRLALCCLSQEIQGVFSITRLDRVIPVYEDRSRAVEEMKGQP</sequence>
<feature type="domain" description="STAS" evidence="3">
    <location>
        <begin position="11"/>
        <end position="120"/>
    </location>
</feature>
<protein>
    <recommendedName>
        <fullName evidence="2">Anti-sigma factor antagonist</fullName>
    </recommendedName>
</protein>
<dbReference type="InterPro" id="IPR003658">
    <property type="entry name" value="Anti-sigma_ant"/>
</dbReference>
<dbReference type="Pfam" id="PF01740">
    <property type="entry name" value="STAS"/>
    <property type="match status" value="1"/>
</dbReference>
<comment type="similarity">
    <text evidence="1 2">Belongs to the anti-sigma-factor antagonist family.</text>
</comment>
<dbReference type="PANTHER" id="PTHR33495">
    <property type="entry name" value="ANTI-SIGMA FACTOR ANTAGONIST TM_1081-RELATED-RELATED"/>
    <property type="match status" value="1"/>
</dbReference>
<dbReference type="InterPro" id="IPR036513">
    <property type="entry name" value="STAS_dom_sf"/>
</dbReference>
<dbReference type="InterPro" id="IPR002645">
    <property type="entry name" value="STAS_dom"/>
</dbReference>
<dbReference type="STRING" id="1121390.SAMN02746041_00822"/>
<dbReference type="Proteomes" id="UP000192783">
    <property type="component" value="Unassembled WGS sequence"/>
</dbReference>
<accession>A0A1W1X8G0</accession>
<dbReference type="Gene3D" id="3.30.750.24">
    <property type="entry name" value="STAS domain"/>
    <property type="match status" value="1"/>
</dbReference>
<reference evidence="4 5" key="1">
    <citation type="submission" date="2017-04" db="EMBL/GenBank/DDBJ databases">
        <authorList>
            <person name="Afonso C.L."/>
            <person name="Miller P.J."/>
            <person name="Scott M.A."/>
            <person name="Spackman E."/>
            <person name="Goraichik I."/>
            <person name="Dimitrov K.M."/>
            <person name="Suarez D.L."/>
            <person name="Swayne D.E."/>
        </authorList>
    </citation>
    <scope>NUCLEOTIDE SEQUENCE [LARGE SCALE GENOMIC DNA]</scope>
    <source>
        <strain evidence="4 5">DSM 13146</strain>
    </source>
</reference>
<dbReference type="RefSeq" id="WP_139796484.1">
    <property type="nucleotide sequence ID" value="NZ_FWXF01000003.1"/>
</dbReference>
<evidence type="ECO:0000259" key="3">
    <source>
        <dbReference type="PROSITE" id="PS50801"/>
    </source>
</evidence>
<evidence type="ECO:0000256" key="1">
    <source>
        <dbReference type="ARBA" id="ARBA00009013"/>
    </source>
</evidence>
<dbReference type="CDD" id="cd07043">
    <property type="entry name" value="STAS_anti-anti-sigma_factors"/>
    <property type="match status" value="1"/>
</dbReference>
<evidence type="ECO:0000313" key="5">
    <source>
        <dbReference type="Proteomes" id="UP000192783"/>
    </source>
</evidence>
<gene>
    <name evidence="4" type="ORF">SAMN02746041_00822</name>
</gene>
<dbReference type="SUPFAM" id="SSF52091">
    <property type="entry name" value="SpoIIaa-like"/>
    <property type="match status" value="1"/>
</dbReference>
<evidence type="ECO:0000313" key="4">
    <source>
        <dbReference type="EMBL" id="SMC20114.1"/>
    </source>
</evidence>
<dbReference type="PROSITE" id="PS50801">
    <property type="entry name" value="STAS"/>
    <property type="match status" value="1"/>
</dbReference>
<proteinExistence type="inferred from homology"/>
<name>A0A1W1X8G0_9BACT</name>
<evidence type="ECO:0000256" key="2">
    <source>
        <dbReference type="RuleBase" id="RU003749"/>
    </source>
</evidence>
<dbReference type="AlphaFoldDB" id="A0A1W1X8G0"/>
<dbReference type="GO" id="GO:0043856">
    <property type="term" value="F:anti-sigma factor antagonist activity"/>
    <property type="evidence" value="ECO:0007669"/>
    <property type="project" value="InterPro"/>
</dbReference>
<dbReference type="EMBL" id="FWXF01000003">
    <property type="protein sequence ID" value="SMC20114.1"/>
    <property type="molecule type" value="Genomic_DNA"/>
</dbReference>